<reference evidence="2 3" key="1">
    <citation type="submission" date="2020-08" db="EMBL/GenBank/DDBJ databases">
        <title>Cohnella phylogeny.</title>
        <authorList>
            <person name="Dunlap C."/>
        </authorList>
    </citation>
    <scope>NUCLEOTIDE SEQUENCE [LARGE SCALE GENOMIC DNA]</scope>
    <source>
        <strain evidence="2 3">DSM 28246</strain>
    </source>
</reference>
<dbReference type="RefSeq" id="WP_185143834.1">
    <property type="nucleotide sequence ID" value="NZ_JACJVP010000026.1"/>
</dbReference>
<dbReference type="EMBL" id="JACJVP010000026">
    <property type="protein sequence ID" value="MBB6672357.1"/>
    <property type="molecule type" value="Genomic_DNA"/>
</dbReference>
<feature type="transmembrane region" description="Helical" evidence="1">
    <location>
        <begin position="51"/>
        <end position="69"/>
    </location>
</feature>
<sequence>MSSIEIEDALRSWKREEAIEIPFIVANRIEETLQTLPTRTMLRRQARVRQTTMTAAVSLGILGIAWLGLVSSGGAPVNLRSLLPSVGAASPAPSATATAQLPSVKNQGIEFQVTKVDYDGLYLAIHYLIRMGQSGEESEVREGSYPVSKSAKNLPTIDAGILVNGVRPSSDQPATLTYPIEEVKGNEEGQVYEGTIHAALFDYRPPSFELSLQVSRVGNKKGNWQLNMPVEMLRNSYTDLNIKEISSNGILHITGIAANELTTNLRYSLSPKVEDNAPFADHIELVDDKGKWLPIYFDEGKVLRTAPLPAGTKYITVKVNQVDMESDSAKAQLYLFKTPLNEKPTQERPLKLPQGDAGYTLITGIEYQKERTVVNYRTVGSNPLQQSAWNLIGEEGIALQALEPYDMTVDLQERTAVYPAISSDEKLTFVTRKTVALTYLPELETRIDIPQPQ</sequence>
<name>A0A7X0RRH0_9BACL</name>
<evidence type="ECO:0008006" key="4">
    <source>
        <dbReference type="Google" id="ProtNLM"/>
    </source>
</evidence>
<dbReference type="AlphaFoldDB" id="A0A7X0RRH0"/>
<proteinExistence type="predicted"/>
<evidence type="ECO:0000256" key="1">
    <source>
        <dbReference type="SAM" id="Phobius"/>
    </source>
</evidence>
<keyword evidence="1" id="KW-0812">Transmembrane</keyword>
<evidence type="ECO:0000313" key="3">
    <source>
        <dbReference type="Proteomes" id="UP000547209"/>
    </source>
</evidence>
<organism evidence="2 3">
    <name type="scientific">Cohnella nanjingensis</name>
    <dbReference type="NCBI Taxonomy" id="1387779"/>
    <lineage>
        <taxon>Bacteria</taxon>
        <taxon>Bacillati</taxon>
        <taxon>Bacillota</taxon>
        <taxon>Bacilli</taxon>
        <taxon>Bacillales</taxon>
        <taxon>Paenibacillaceae</taxon>
        <taxon>Cohnella</taxon>
    </lineage>
</organism>
<comment type="caution">
    <text evidence="2">The sequence shown here is derived from an EMBL/GenBank/DDBJ whole genome shotgun (WGS) entry which is preliminary data.</text>
</comment>
<gene>
    <name evidence="2" type="ORF">H7C19_16885</name>
</gene>
<keyword evidence="3" id="KW-1185">Reference proteome</keyword>
<dbReference type="Proteomes" id="UP000547209">
    <property type="component" value="Unassembled WGS sequence"/>
</dbReference>
<evidence type="ECO:0000313" key="2">
    <source>
        <dbReference type="EMBL" id="MBB6672357.1"/>
    </source>
</evidence>
<keyword evidence="1" id="KW-0472">Membrane</keyword>
<protein>
    <recommendedName>
        <fullName evidence="4">DUF4179 domain-containing protein</fullName>
    </recommendedName>
</protein>
<keyword evidence="1" id="KW-1133">Transmembrane helix</keyword>
<dbReference type="Gene3D" id="2.60.40.1630">
    <property type="entry name" value="bacillus anthracis domain"/>
    <property type="match status" value="1"/>
</dbReference>
<accession>A0A7X0RRH0</accession>